<accession>A0A8X7ZSZ4</accession>
<dbReference type="Proteomes" id="UP000886885">
    <property type="component" value="Chromosome 5D"/>
</dbReference>
<reference evidence="1" key="1">
    <citation type="journal article" date="2020" name="bioRxiv">
        <title>Hybrid origin of Populus tomentosa Carr. identified through genome sequencing and phylogenomic analysis.</title>
        <authorList>
            <person name="An X."/>
            <person name="Gao K."/>
            <person name="Chen Z."/>
            <person name="Li J."/>
            <person name="Yang X."/>
            <person name="Yang X."/>
            <person name="Zhou J."/>
            <person name="Guo T."/>
            <person name="Zhao T."/>
            <person name="Huang S."/>
            <person name="Miao D."/>
            <person name="Khan W.U."/>
            <person name="Rao P."/>
            <person name="Ye M."/>
            <person name="Lei B."/>
            <person name="Liao W."/>
            <person name="Wang J."/>
            <person name="Ji L."/>
            <person name="Li Y."/>
            <person name="Guo B."/>
            <person name="Mustafa N.S."/>
            <person name="Li S."/>
            <person name="Yun Q."/>
            <person name="Keller S.R."/>
            <person name="Mao J."/>
            <person name="Zhang R."/>
            <person name="Strauss S.H."/>
        </authorList>
    </citation>
    <scope>NUCLEOTIDE SEQUENCE</scope>
    <source>
        <strain evidence="1">GM15</strain>
        <tissue evidence="1">Leaf</tissue>
    </source>
</reference>
<dbReference type="AlphaFoldDB" id="A0A8X7ZSZ4"/>
<sequence length="104" mass="12316">MDLVFLVQIKELRLQVSNLQLHLYMAEERLRPDKLYEAHPLKFTSILDLESFEKTVLDTMARLQDRMLKYISRNPVSTYDPSNLQMQKWGCQTLKMRLRVSSVA</sequence>
<gene>
    <name evidence="1" type="ORF">POTOM_020865</name>
</gene>
<proteinExistence type="predicted"/>
<comment type="caution">
    <text evidence="1">The sequence shown here is derived from an EMBL/GenBank/DDBJ whole genome shotgun (WGS) entry which is preliminary data.</text>
</comment>
<keyword evidence="2" id="KW-1185">Reference proteome</keyword>
<protein>
    <submittedName>
        <fullName evidence="1">Uncharacterized protein</fullName>
    </submittedName>
</protein>
<organism evidence="1 2">
    <name type="scientific">Populus tomentosa</name>
    <name type="common">Chinese white poplar</name>
    <dbReference type="NCBI Taxonomy" id="118781"/>
    <lineage>
        <taxon>Eukaryota</taxon>
        <taxon>Viridiplantae</taxon>
        <taxon>Streptophyta</taxon>
        <taxon>Embryophyta</taxon>
        <taxon>Tracheophyta</taxon>
        <taxon>Spermatophyta</taxon>
        <taxon>Magnoliopsida</taxon>
        <taxon>eudicotyledons</taxon>
        <taxon>Gunneridae</taxon>
        <taxon>Pentapetalae</taxon>
        <taxon>rosids</taxon>
        <taxon>fabids</taxon>
        <taxon>Malpighiales</taxon>
        <taxon>Salicaceae</taxon>
        <taxon>Saliceae</taxon>
        <taxon>Populus</taxon>
    </lineage>
</organism>
<name>A0A8X7ZSZ4_POPTO</name>
<dbReference type="OrthoDB" id="1898716at2759"/>
<evidence type="ECO:0000313" key="2">
    <source>
        <dbReference type="Proteomes" id="UP000886885"/>
    </source>
</evidence>
<dbReference type="EMBL" id="JAAWWB010000010">
    <property type="protein sequence ID" value="KAG6773577.1"/>
    <property type="molecule type" value="Genomic_DNA"/>
</dbReference>
<evidence type="ECO:0000313" key="1">
    <source>
        <dbReference type="EMBL" id="KAG6773577.1"/>
    </source>
</evidence>